<keyword evidence="3" id="KW-1185">Reference proteome</keyword>
<keyword evidence="1" id="KW-1133">Transmembrane helix</keyword>
<comment type="caution">
    <text evidence="2">The sequence shown here is derived from an EMBL/GenBank/DDBJ whole genome shotgun (WGS) entry which is preliminary data.</text>
</comment>
<proteinExistence type="predicted"/>
<evidence type="ECO:0000313" key="3">
    <source>
        <dbReference type="Proteomes" id="UP000750711"/>
    </source>
</evidence>
<dbReference type="AlphaFoldDB" id="A0A9P8RNU5"/>
<accession>A0A9P8RNU5</accession>
<sequence>MNVLPGKASLASFFGVLALVLLLTVLLAFNMRKILSAIPRGQRRATDFIRTSVRDPIGEKWKSLMRSLHGGDTLSGSEETQATTRRRDRDKRSFLVSLLYFLVVELPQREIAYSLRLFRRPKVPFYIKTEFGIGKFIGDLMRLLLLPLWMVLAILVCFAWAVRAFTRQLSRLVTW</sequence>
<reference evidence="2" key="1">
    <citation type="submission" date="2021-03" db="EMBL/GenBank/DDBJ databases">
        <title>Comparative genomics and phylogenomic investigation of the class Geoglossomycetes provide insights into ecological specialization and systematics.</title>
        <authorList>
            <person name="Melie T."/>
            <person name="Pirro S."/>
            <person name="Miller A.N."/>
            <person name="Quandt A."/>
        </authorList>
    </citation>
    <scope>NUCLEOTIDE SEQUENCE</scope>
    <source>
        <strain evidence="2">CAQ_001_2017</strain>
    </source>
</reference>
<dbReference type="EMBL" id="JAGHQM010000748">
    <property type="protein sequence ID" value="KAH0558754.1"/>
    <property type="molecule type" value="Genomic_DNA"/>
</dbReference>
<name>A0A9P8RNU5_9PEZI</name>
<protein>
    <submittedName>
        <fullName evidence="2">Uncharacterized protein</fullName>
    </submittedName>
</protein>
<feature type="transmembrane region" description="Helical" evidence="1">
    <location>
        <begin position="94"/>
        <end position="115"/>
    </location>
</feature>
<feature type="transmembrane region" description="Helical" evidence="1">
    <location>
        <begin position="12"/>
        <end position="30"/>
    </location>
</feature>
<feature type="transmembrane region" description="Helical" evidence="1">
    <location>
        <begin position="140"/>
        <end position="162"/>
    </location>
</feature>
<organism evidence="2 3">
    <name type="scientific">Trichoglossum hirsutum</name>
    <dbReference type="NCBI Taxonomy" id="265104"/>
    <lineage>
        <taxon>Eukaryota</taxon>
        <taxon>Fungi</taxon>
        <taxon>Dikarya</taxon>
        <taxon>Ascomycota</taxon>
        <taxon>Pezizomycotina</taxon>
        <taxon>Geoglossomycetes</taxon>
        <taxon>Geoglossales</taxon>
        <taxon>Geoglossaceae</taxon>
        <taxon>Trichoglossum</taxon>
    </lineage>
</organism>
<evidence type="ECO:0000313" key="2">
    <source>
        <dbReference type="EMBL" id="KAH0558754.1"/>
    </source>
</evidence>
<dbReference type="Proteomes" id="UP000750711">
    <property type="component" value="Unassembled WGS sequence"/>
</dbReference>
<keyword evidence="1" id="KW-0812">Transmembrane</keyword>
<evidence type="ECO:0000256" key="1">
    <source>
        <dbReference type="SAM" id="Phobius"/>
    </source>
</evidence>
<keyword evidence="1" id="KW-0472">Membrane</keyword>
<gene>
    <name evidence="2" type="ORF">GP486_004604</name>
</gene>